<sequence>MVAMTATAAVVASALPATAAAPSVPTGLVFERAVSHTPVLAGTVADPDGGPVTAQFFARTAGSSTWNIVNGTTVAATSGQVARVTLPAQAAGTSVQWTMKSCDAATCSSAAPVVTSLVSPMLGAGPRKNATASPFQLGDRVSAKVDVGTGNLLLVAEALSVPGVNGDVPVQMVYNSLSLGAGVAQASTSNPTGYGWTVGVGMRLEAAADGSVVFHGPAGLTGTFAPAAGGGFTAPAGLTADLVTVSGGGWTLTDHASQQKLTFNAAGVVTKIADRNGNTHTLSYDPYNPTRLTNITATRGPAGLDVTFAYTSGRLTSIRQGPSGSVRTVAVGYDTAGDLTTVTDALNRTTTFNYTGHQLTRVQAPGGVDTHVSYDSRNRVTAVRQVNSTTGSAGDSWTRFAYTSLTQTLVSNGEQETTGSPTTGDRTTYTLRSDRTGRVVKVIDAQNRERSAEYTANFDPQTATTGPAGTTESSTTGFEYEANNNESLTSVESPGGAARGWAYTNTAATTKYLPTSSTDDAGNTSLYTYNGAGNVMTSSNALAAQAVLTRNTNGTVATVTAPGNGTNKTTYTYTNAQVTKVTPVTGSSLGVRDFTYDVYGRLKTATNGRGVTTTYSYDLLDRLTGVDYSGTTPNPDVSFTYDTAGRQGTRTDGSGTTTWTYDQVGNLRSVTNTFDNATIAYTYDRVGRMVSTTDSGGTTTYGYDTAGALVTMQYPHPDGGTATTNFKVDEKGRRTDTWMRTNPTNSIWAAHSNTTYDKSGRPKQIKGERRQPASGSQVTTVVDLTYCYAANSTYPTCSTSTTDDRSFVQWRRDNVSGQTTTYTYDGAGRLTQAATTAGTNATTHPAVTHTYAYDARGNRTTATVTTGGATTTQTRTHNAANQTTSTGFTYDGAGNLTADPAAGTIAYTAGDQMASVTKAGTTYNYTYAGTGNGELLRNQTPSGTYSYTYGTT</sequence>
<name>A0A0A0BSE4_9CELL</name>
<protein>
    <recommendedName>
        <fullName evidence="3">DUF6531 domain-containing protein</fullName>
    </recommendedName>
</protein>
<dbReference type="Gene3D" id="2.180.10.10">
    <property type="entry name" value="RHS repeat-associated core"/>
    <property type="match status" value="2"/>
</dbReference>
<comment type="caution">
    <text evidence="4">The sequence shown here is derived from an EMBL/GenBank/DDBJ whole genome shotgun (WGS) entry which is preliminary data.</text>
</comment>
<organism evidence="4 5">
    <name type="scientific">Cellulomonas carbonis T26</name>
    <dbReference type="NCBI Taxonomy" id="947969"/>
    <lineage>
        <taxon>Bacteria</taxon>
        <taxon>Bacillati</taxon>
        <taxon>Actinomycetota</taxon>
        <taxon>Actinomycetes</taxon>
        <taxon>Micrococcales</taxon>
        <taxon>Cellulomonadaceae</taxon>
        <taxon>Cellulomonas</taxon>
    </lineage>
</organism>
<dbReference type="InterPro" id="IPR031325">
    <property type="entry name" value="RHS_repeat"/>
</dbReference>
<evidence type="ECO:0000313" key="4">
    <source>
        <dbReference type="EMBL" id="KGM10069.1"/>
    </source>
</evidence>
<gene>
    <name evidence="4" type="ORF">N868_16705</name>
</gene>
<dbReference type="Pfam" id="PF20148">
    <property type="entry name" value="DUF6531"/>
    <property type="match status" value="1"/>
</dbReference>
<dbReference type="NCBIfam" id="TIGR01643">
    <property type="entry name" value="YD_repeat_2x"/>
    <property type="match status" value="3"/>
</dbReference>
<evidence type="ECO:0000259" key="3">
    <source>
        <dbReference type="Pfam" id="PF20148"/>
    </source>
</evidence>
<feature type="non-terminal residue" evidence="4">
    <location>
        <position position="952"/>
    </location>
</feature>
<keyword evidence="2" id="KW-0732">Signal</keyword>
<dbReference type="AlphaFoldDB" id="A0A0A0BSE4"/>
<dbReference type="PANTHER" id="PTHR32305">
    <property type="match status" value="1"/>
</dbReference>
<reference evidence="4 5" key="2">
    <citation type="journal article" date="2015" name="Stand. Genomic Sci.">
        <title>Draft genome sequence of Cellulomonas carbonis T26(T) and comparative analysis of six Cellulomonas genomes.</title>
        <authorList>
            <person name="Zhuang W."/>
            <person name="Zhang S."/>
            <person name="Xia X."/>
            <person name="Wang G."/>
        </authorList>
    </citation>
    <scope>NUCLEOTIDE SEQUENCE [LARGE SCALE GENOMIC DNA]</scope>
    <source>
        <strain evidence="4 5">T26</strain>
    </source>
</reference>
<reference evidence="4 5" key="1">
    <citation type="submission" date="2013-08" db="EMBL/GenBank/DDBJ databases">
        <title>Genome sequencing of Cellulomonas carbonis T26.</title>
        <authorList>
            <person name="Chen F."/>
            <person name="Li Y."/>
            <person name="Wang G."/>
        </authorList>
    </citation>
    <scope>NUCLEOTIDE SEQUENCE [LARGE SCALE GENOMIC DNA]</scope>
    <source>
        <strain evidence="4 5">T26</strain>
    </source>
</reference>
<keyword evidence="5" id="KW-1185">Reference proteome</keyword>
<feature type="region of interest" description="Disordered" evidence="1">
    <location>
        <begin position="753"/>
        <end position="776"/>
    </location>
</feature>
<feature type="region of interest" description="Disordered" evidence="1">
    <location>
        <begin position="451"/>
        <end position="477"/>
    </location>
</feature>
<feature type="compositionally biased region" description="Low complexity" evidence="1">
    <location>
        <begin position="462"/>
        <end position="477"/>
    </location>
</feature>
<evidence type="ECO:0000256" key="2">
    <source>
        <dbReference type="SAM" id="SignalP"/>
    </source>
</evidence>
<dbReference type="EMBL" id="AXCY01000064">
    <property type="protein sequence ID" value="KGM10069.1"/>
    <property type="molecule type" value="Genomic_DNA"/>
</dbReference>
<feature type="chain" id="PRO_5001959532" description="DUF6531 domain-containing protein" evidence="2">
    <location>
        <begin position="20"/>
        <end position="952"/>
    </location>
</feature>
<evidence type="ECO:0000313" key="5">
    <source>
        <dbReference type="Proteomes" id="UP000029839"/>
    </source>
</evidence>
<dbReference type="InterPro" id="IPR045351">
    <property type="entry name" value="DUF6531"/>
</dbReference>
<dbReference type="InterPro" id="IPR050708">
    <property type="entry name" value="T6SS_VgrG/RHS"/>
</dbReference>
<dbReference type="Pfam" id="PF05593">
    <property type="entry name" value="RHS_repeat"/>
    <property type="match status" value="4"/>
</dbReference>
<dbReference type="Proteomes" id="UP000029839">
    <property type="component" value="Unassembled WGS sequence"/>
</dbReference>
<feature type="domain" description="DUF6531" evidence="3">
    <location>
        <begin position="145"/>
        <end position="224"/>
    </location>
</feature>
<feature type="signal peptide" evidence="2">
    <location>
        <begin position="1"/>
        <end position="19"/>
    </location>
</feature>
<accession>A0A0A0BSE4</accession>
<evidence type="ECO:0000256" key="1">
    <source>
        <dbReference type="SAM" id="MobiDB-lite"/>
    </source>
</evidence>
<dbReference type="PANTHER" id="PTHR32305:SF15">
    <property type="entry name" value="PROTEIN RHSA-RELATED"/>
    <property type="match status" value="1"/>
</dbReference>
<dbReference type="InterPro" id="IPR006530">
    <property type="entry name" value="YD"/>
</dbReference>
<proteinExistence type="predicted"/>